<evidence type="ECO:0000313" key="1">
    <source>
        <dbReference type="EMBL" id="KNC28937.1"/>
    </source>
</evidence>
<name>A0A0L0C9L4_LUCCU</name>
<accession>A0A0L0C9L4</accession>
<gene>
    <name evidence="1" type="ORF">FF38_02944</name>
</gene>
<protein>
    <submittedName>
        <fullName evidence="1">Uncharacterized protein</fullName>
    </submittedName>
</protein>
<dbReference type="EMBL" id="JRES01000728">
    <property type="protein sequence ID" value="KNC28937.1"/>
    <property type="molecule type" value="Genomic_DNA"/>
</dbReference>
<keyword evidence="2" id="KW-1185">Reference proteome</keyword>
<dbReference type="AlphaFoldDB" id="A0A0L0C9L4"/>
<reference evidence="1 2" key="1">
    <citation type="journal article" date="2015" name="Nat. Commun.">
        <title>Lucilia cuprina genome unlocks parasitic fly biology to underpin future interventions.</title>
        <authorList>
            <person name="Anstead C.A."/>
            <person name="Korhonen P.K."/>
            <person name="Young N.D."/>
            <person name="Hall R.S."/>
            <person name="Jex A.R."/>
            <person name="Murali S.C."/>
            <person name="Hughes D.S."/>
            <person name="Lee S.F."/>
            <person name="Perry T."/>
            <person name="Stroehlein A.J."/>
            <person name="Ansell B.R."/>
            <person name="Breugelmans B."/>
            <person name="Hofmann A."/>
            <person name="Qu J."/>
            <person name="Dugan S."/>
            <person name="Lee S.L."/>
            <person name="Chao H."/>
            <person name="Dinh H."/>
            <person name="Han Y."/>
            <person name="Doddapaneni H.V."/>
            <person name="Worley K.C."/>
            <person name="Muzny D.M."/>
            <person name="Ioannidis P."/>
            <person name="Waterhouse R.M."/>
            <person name="Zdobnov E.M."/>
            <person name="James P.J."/>
            <person name="Bagnall N.H."/>
            <person name="Kotze A.C."/>
            <person name="Gibbs R.A."/>
            <person name="Richards S."/>
            <person name="Batterham P."/>
            <person name="Gasser R.B."/>
        </authorList>
    </citation>
    <scope>NUCLEOTIDE SEQUENCE [LARGE SCALE GENOMIC DNA]</scope>
    <source>
        <strain evidence="1 2">LS</strain>
        <tissue evidence="1">Full body</tissue>
    </source>
</reference>
<dbReference type="OrthoDB" id="2015372at2759"/>
<sequence>MVKDCLTKQSYVMLKQFAESFAKLSMRKEVLSDDALAAIIISTPDPDNSPPNFGSFTFVGTVDEYCMQFKEWLNSYIYQYKT</sequence>
<comment type="caution">
    <text evidence="1">The sequence shown here is derived from an EMBL/GenBank/DDBJ whole genome shotgun (WGS) entry which is preliminary data.</text>
</comment>
<dbReference type="Proteomes" id="UP000037069">
    <property type="component" value="Unassembled WGS sequence"/>
</dbReference>
<organism evidence="1 2">
    <name type="scientific">Lucilia cuprina</name>
    <name type="common">Green bottle fly</name>
    <name type="synonym">Australian sheep blowfly</name>
    <dbReference type="NCBI Taxonomy" id="7375"/>
    <lineage>
        <taxon>Eukaryota</taxon>
        <taxon>Metazoa</taxon>
        <taxon>Ecdysozoa</taxon>
        <taxon>Arthropoda</taxon>
        <taxon>Hexapoda</taxon>
        <taxon>Insecta</taxon>
        <taxon>Pterygota</taxon>
        <taxon>Neoptera</taxon>
        <taxon>Endopterygota</taxon>
        <taxon>Diptera</taxon>
        <taxon>Brachycera</taxon>
        <taxon>Muscomorpha</taxon>
        <taxon>Oestroidea</taxon>
        <taxon>Calliphoridae</taxon>
        <taxon>Luciliinae</taxon>
        <taxon>Lucilia</taxon>
    </lineage>
</organism>
<evidence type="ECO:0000313" key="2">
    <source>
        <dbReference type="Proteomes" id="UP000037069"/>
    </source>
</evidence>
<proteinExistence type="predicted"/>